<reference evidence="3 4" key="1">
    <citation type="submission" date="2019-01" db="EMBL/GenBank/DDBJ databases">
        <title>Leuconostoc litchii sp. nov., a novel lactic acid bacterium isolated from lychee.</title>
        <authorList>
            <person name="Wang L.-T."/>
        </authorList>
    </citation>
    <scope>NUCLEOTIDE SEQUENCE [LARGE SCALE GENOMIC DNA]</scope>
    <source>
        <strain evidence="3 4">MB7</strain>
    </source>
</reference>
<dbReference type="InterPro" id="IPR035451">
    <property type="entry name" value="Ada-like_dom_sf"/>
</dbReference>
<feature type="compositionally biased region" description="Low complexity" evidence="1">
    <location>
        <begin position="265"/>
        <end position="297"/>
    </location>
</feature>
<dbReference type="OrthoDB" id="9783680at2"/>
<feature type="region of interest" description="Disordered" evidence="1">
    <location>
        <begin position="261"/>
        <end position="297"/>
    </location>
</feature>
<gene>
    <name evidence="3" type="ORF">ESZ47_03410</name>
</gene>
<protein>
    <submittedName>
        <fullName evidence="3">DNA-entry nuclease</fullName>
    </submittedName>
</protein>
<dbReference type="EMBL" id="SDGY01000001">
    <property type="protein sequence ID" value="TYC47195.1"/>
    <property type="molecule type" value="Genomic_DNA"/>
</dbReference>
<sequence>MLRLLKKTALGIVLVIFTSVVYPSVDISANSYHNDNLSGAEQHPLDFKNEKQLVLVNQDSQQRAVDAHIQLSYSEKPIEKQLDKLQHNPVGWHNYRFNYKKSKGSIHKSSLFNRGQLIDYQFSGLTDEAKNLVSETAYLNKGALKKTNINNKKAMPYYEKGLANWLKKHKSSRLDYQVTPMYSGQNLLPQQIRLSYLGYSSSGQKIKISLKSYREENGNDGATVVYLNNDSSNAIINYADGTAQNTLHKKADLAAQKASSEKASSEAASSSAKASSEAASSARASSEAEQSSLAADQKAASESSVAQASSQAAASQSIASAAAAQASQDQSTTTQTYTGQSQQIIGNAKSHIYHVPGQAGYYMNSSNAVYFNSEAEAQAAGYRKSLR</sequence>
<evidence type="ECO:0000256" key="1">
    <source>
        <dbReference type="SAM" id="MobiDB-lite"/>
    </source>
</evidence>
<accession>A0A6P2CME6</accession>
<evidence type="ECO:0000313" key="3">
    <source>
        <dbReference type="EMBL" id="TYC47195.1"/>
    </source>
</evidence>
<dbReference type="InterPro" id="IPR044927">
    <property type="entry name" value="Endonuclea_NS_2"/>
</dbReference>
<dbReference type="RefSeq" id="WP_148604757.1">
    <property type="nucleotide sequence ID" value="NZ_BSUV01000001.1"/>
</dbReference>
<dbReference type="Gene3D" id="3.40.10.10">
    <property type="entry name" value="DNA Methylphosphotriester Repair Domain"/>
    <property type="match status" value="1"/>
</dbReference>
<evidence type="ECO:0000259" key="2">
    <source>
        <dbReference type="Pfam" id="PF13930"/>
    </source>
</evidence>
<dbReference type="Pfam" id="PF13930">
    <property type="entry name" value="Endonuclea_NS_2"/>
    <property type="match status" value="1"/>
</dbReference>
<dbReference type="SUPFAM" id="SSF57884">
    <property type="entry name" value="Ada DNA repair protein, N-terminal domain (N-Ada 10)"/>
    <property type="match status" value="1"/>
</dbReference>
<dbReference type="AlphaFoldDB" id="A0A6P2CME6"/>
<name>A0A6P2CME6_9LACO</name>
<dbReference type="InterPro" id="IPR009148">
    <property type="entry name" value="PcsB-like"/>
</dbReference>
<dbReference type="Gene3D" id="3.40.570.10">
    <property type="entry name" value="Extracellular Endonuclease, subunit A"/>
    <property type="match status" value="1"/>
</dbReference>
<feature type="domain" description="Type VII secretion system protein EssD-like" evidence="2">
    <location>
        <begin position="57"/>
        <end position="196"/>
    </location>
</feature>
<dbReference type="InterPro" id="IPR044929">
    <property type="entry name" value="DNA/RNA_non-sp_Endonuclease_sf"/>
</dbReference>
<dbReference type="Proteomes" id="UP000442244">
    <property type="component" value="Unassembled WGS sequence"/>
</dbReference>
<evidence type="ECO:0000313" key="4">
    <source>
        <dbReference type="Proteomes" id="UP000442244"/>
    </source>
</evidence>
<proteinExistence type="predicted"/>
<dbReference type="PRINTS" id="PR01852">
    <property type="entry name" value="SIBAPROTEIN"/>
</dbReference>
<keyword evidence="4" id="KW-1185">Reference proteome</keyword>
<comment type="caution">
    <text evidence="3">The sequence shown here is derived from an EMBL/GenBank/DDBJ whole genome shotgun (WGS) entry which is preliminary data.</text>
</comment>
<organism evidence="3 4">
    <name type="scientific">Leuconostoc litchii</name>
    <dbReference type="NCBI Taxonomy" id="1981069"/>
    <lineage>
        <taxon>Bacteria</taxon>
        <taxon>Bacillati</taxon>
        <taxon>Bacillota</taxon>
        <taxon>Bacilli</taxon>
        <taxon>Lactobacillales</taxon>
        <taxon>Lactobacillaceae</taxon>
        <taxon>Leuconostoc</taxon>
    </lineage>
</organism>